<evidence type="ECO:0000313" key="6">
    <source>
        <dbReference type="EMBL" id="GER86339.1"/>
    </source>
</evidence>
<proteinExistence type="inferred from homology"/>
<protein>
    <submittedName>
        <fullName evidence="6">ABC transporter ATP-binding protein</fullName>
    </submittedName>
</protein>
<sequence length="281" mass="31078">MNLEVKRGEVFGFLGPNGAGKTTTIRMLLNLVRPTSGEIRLFGERLDHHPRRLLPRVGALIEQPAFQAYLSGRDNLIVVGGYTGGVAHTRVDEVLELVGLESRGNDRYGTYSLGMRQRLGVGAALLTDPDLIILDEPGNGLDPAGIVEMRELIRRLATQGKTIFVSSHILAEVRQFCTRIGIVRAGYMIASGTVDELLRANGLWEIDVPNPPQALPLLSQLPLVRSAHLEHNHVLLDAPSARGRDLIAFLVQQNIWPESVHRREEELEQVFLRLTDQEAGL</sequence>
<keyword evidence="3" id="KW-0547">Nucleotide-binding</keyword>
<comment type="similarity">
    <text evidence="1">Belongs to the ABC transporter superfamily.</text>
</comment>
<dbReference type="AlphaFoldDB" id="A0A5J4KJE5"/>
<dbReference type="EMBL" id="BKZW01000001">
    <property type="protein sequence ID" value="GER86339.1"/>
    <property type="molecule type" value="Genomic_DNA"/>
</dbReference>
<dbReference type="GO" id="GO:0016887">
    <property type="term" value="F:ATP hydrolysis activity"/>
    <property type="evidence" value="ECO:0007669"/>
    <property type="project" value="InterPro"/>
</dbReference>
<feature type="domain" description="ABC transporter" evidence="5">
    <location>
        <begin position="1"/>
        <end position="210"/>
    </location>
</feature>
<gene>
    <name evidence="6" type="ORF">KDW_05010</name>
</gene>
<comment type="caution">
    <text evidence="6">The sequence shown here is derived from an EMBL/GenBank/DDBJ whole genome shotgun (WGS) entry which is preliminary data.</text>
</comment>
<dbReference type="PROSITE" id="PS00211">
    <property type="entry name" value="ABC_TRANSPORTER_1"/>
    <property type="match status" value="1"/>
</dbReference>
<keyword evidence="4 6" id="KW-0067">ATP-binding</keyword>
<reference evidence="6 7" key="1">
    <citation type="submission" date="2019-10" db="EMBL/GenBank/DDBJ databases">
        <title>Dictyobacter vulcani sp. nov., within the class Ktedonobacteria, isolated from soil of volcanic Mt. Zao.</title>
        <authorList>
            <person name="Zheng Y."/>
            <person name="Wang C.M."/>
            <person name="Sakai Y."/>
            <person name="Abe K."/>
            <person name="Yokota A."/>
            <person name="Yabe S."/>
        </authorList>
    </citation>
    <scope>NUCLEOTIDE SEQUENCE [LARGE SCALE GENOMIC DNA]</scope>
    <source>
        <strain evidence="6 7">W12</strain>
    </source>
</reference>
<dbReference type="Proteomes" id="UP000326912">
    <property type="component" value="Unassembled WGS sequence"/>
</dbReference>
<dbReference type="PANTHER" id="PTHR43335">
    <property type="entry name" value="ABC TRANSPORTER, ATP-BINDING PROTEIN"/>
    <property type="match status" value="1"/>
</dbReference>
<dbReference type="RefSeq" id="WP_151754483.1">
    <property type="nucleotide sequence ID" value="NZ_BKZW01000001.1"/>
</dbReference>
<keyword evidence="7" id="KW-1185">Reference proteome</keyword>
<evidence type="ECO:0000256" key="4">
    <source>
        <dbReference type="ARBA" id="ARBA00022840"/>
    </source>
</evidence>
<dbReference type="PROSITE" id="PS50893">
    <property type="entry name" value="ABC_TRANSPORTER_2"/>
    <property type="match status" value="1"/>
</dbReference>
<dbReference type="SUPFAM" id="SSF52540">
    <property type="entry name" value="P-loop containing nucleoside triphosphate hydrolases"/>
    <property type="match status" value="1"/>
</dbReference>
<dbReference type="InterPro" id="IPR027417">
    <property type="entry name" value="P-loop_NTPase"/>
</dbReference>
<dbReference type="PANTHER" id="PTHR43335:SF4">
    <property type="entry name" value="ABC TRANSPORTER, ATP-BINDING PROTEIN"/>
    <property type="match status" value="1"/>
</dbReference>
<dbReference type="Pfam" id="PF00005">
    <property type="entry name" value="ABC_tran"/>
    <property type="match status" value="1"/>
</dbReference>
<evidence type="ECO:0000256" key="1">
    <source>
        <dbReference type="ARBA" id="ARBA00005417"/>
    </source>
</evidence>
<accession>A0A5J4KJE5</accession>
<keyword evidence="2" id="KW-0813">Transport</keyword>
<evidence type="ECO:0000259" key="5">
    <source>
        <dbReference type="PROSITE" id="PS50893"/>
    </source>
</evidence>
<evidence type="ECO:0000256" key="2">
    <source>
        <dbReference type="ARBA" id="ARBA00022448"/>
    </source>
</evidence>
<dbReference type="SMART" id="SM00382">
    <property type="entry name" value="AAA"/>
    <property type="match status" value="1"/>
</dbReference>
<dbReference type="Gene3D" id="3.40.50.300">
    <property type="entry name" value="P-loop containing nucleotide triphosphate hydrolases"/>
    <property type="match status" value="1"/>
</dbReference>
<organism evidence="6 7">
    <name type="scientific">Dictyobacter vulcani</name>
    <dbReference type="NCBI Taxonomy" id="2607529"/>
    <lineage>
        <taxon>Bacteria</taxon>
        <taxon>Bacillati</taxon>
        <taxon>Chloroflexota</taxon>
        <taxon>Ktedonobacteria</taxon>
        <taxon>Ktedonobacterales</taxon>
        <taxon>Dictyobacteraceae</taxon>
        <taxon>Dictyobacter</taxon>
    </lineage>
</organism>
<evidence type="ECO:0000256" key="3">
    <source>
        <dbReference type="ARBA" id="ARBA00022741"/>
    </source>
</evidence>
<name>A0A5J4KJE5_9CHLR</name>
<dbReference type="InterPro" id="IPR003439">
    <property type="entry name" value="ABC_transporter-like_ATP-bd"/>
</dbReference>
<evidence type="ECO:0000313" key="7">
    <source>
        <dbReference type="Proteomes" id="UP000326912"/>
    </source>
</evidence>
<dbReference type="GO" id="GO:0005524">
    <property type="term" value="F:ATP binding"/>
    <property type="evidence" value="ECO:0007669"/>
    <property type="project" value="UniProtKB-KW"/>
</dbReference>
<dbReference type="InterPro" id="IPR003593">
    <property type="entry name" value="AAA+_ATPase"/>
</dbReference>
<dbReference type="InterPro" id="IPR017871">
    <property type="entry name" value="ABC_transporter-like_CS"/>
</dbReference>